<feature type="region of interest" description="Disordered" evidence="1">
    <location>
        <begin position="386"/>
        <end position="472"/>
    </location>
</feature>
<organism evidence="2 3">
    <name type="scientific">Psilocybe cf. subviscida</name>
    <dbReference type="NCBI Taxonomy" id="2480587"/>
    <lineage>
        <taxon>Eukaryota</taxon>
        <taxon>Fungi</taxon>
        <taxon>Dikarya</taxon>
        <taxon>Basidiomycota</taxon>
        <taxon>Agaricomycotina</taxon>
        <taxon>Agaricomycetes</taxon>
        <taxon>Agaricomycetidae</taxon>
        <taxon>Agaricales</taxon>
        <taxon>Agaricineae</taxon>
        <taxon>Strophariaceae</taxon>
        <taxon>Psilocybe</taxon>
    </lineage>
</organism>
<keyword evidence="3" id="KW-1185">Reference proteome</keyword>
<name>A0A8H5AXI2_9AGAR</name>
<dbReference type="AlphaFoldDB" id="A0A8H5AXI2"/>
<proteinExistence type="predicted"/>
<protein>
    <submittedName>
        <fullName evidence="2">Uncharacterized protein</fullName>
    </submittedName>
</protein>
<accession>A0A8H5AXI2</accession>
<reference evidence="2 3" key="1">
    <citation type="journal article" date="2020" name="ISME J.">
        <title>Uncovering the hidden diversity of litter-decomposition mechanisms in mushroom-forming fungi.</title>
        <authorList>
            <person name="Floudas D."/>
            <person name="Bentzer J."/>
            <person name="Ahren D."/>
            <person name="Johansson T."/>
            <person name="Persson P."/>
            <person name="Tunlid A."/>
        </authorList>
    </citation>
    <scope>NUCLEOTIDE SEQUENCE [LARGE SCALE GENOMIC DNA]</scope>
    <source>
        <strain evidence="2 3">CBS 101986</strain>
    </source>
</reference>
<evidence type="ECO:0000313" key="2">
    <source>
        <dbReference type="EMBL" id="KAF5312741.1"/>
    </source>
</evidence>
<dbReference type="EMBL" id="JAACJJ010000056">
    <property type="protein sequence ID" value="KAF5312741.1"/>
    <property type="molecule type" value="Genomic_DNA"/>
</dbReference>
<feature type="compositionally biased region" description="Basic and acidic residues" evidence="1">
    <location>
        <begin position="434"/>
        <end position="444"/>
    </location>
</feature>
<evidence type="ECO:0000256" key="1">
    <source>
        <dbReference type="SAM" id="MobiDB-lite"/>
    </source>
</evidence>
<evidence type="ECO:0000313" key="3">
    <source>
        <dbReference type="Proteomes" id="UP000567179"/>
    </source>
</evidence>
<sequence>MVDTAMFPLPVTVPSAPDDSTIVRATNTTDTAQLWDQFSSFYNENKEAIEKCMKTDVRSIALDENVSDIDVQIDTFSEPTKVVLDGLGGLEKIHPIIEGAVSAFHIVISLELSRRHNDPKAIGIVLEMRNMMCAMFHCTLRGLKNRLRHLQHTNVQESDRDGEKSRLHRLIENITADIIQCASDLNYYLHQKFAYKSVRIIKANNFEQQFKMHVENFSMHRSRLQSTIAVYIAGGVDKANLTITEVSEKLHDVYSEKGYFHTLWRKLDTPREKEAFRFFDQNNGVENCISKDDLLARLLVITGDVFPRSENLAGLQTDERIKKSRKILTDELHQNFEGLLQQNTLRFEKLLTIQANNLYRAMAQLENQGSAQGTISKLDKLLEKTEGTRASPTAPSSQNHEGHQWRPTEAAHEDPSPTTSTNRQDGGFTGEAFPIDRMDVDESHSGTPWSQRRSDPRMKSGTRPGGGSQSSASMFTNARVTISGGTFVTVSHNYEAESSVFTRGPAFPMAILGLQAVSFATRSNYPHFDNQLGLPPVLAPPSTVDVALRFPSLFSEMKIMMAPLTLWFFLKMWIQRRASEHY</sequence>
<feature type="compositionally biased region" description="Polar residues" evidence="1">
    <location>
        <begin position="388"/>
        <end position="399"/>
    </location>
</feature>
<dbReference type="OrthoDB" id="2122982at2759"/>
<comment type="caution">
    <text evidence="2">The sequence shown here is derived from an EMBL/GenBank/DDBJ whole genome shotgun (WGS) entry which is preliminary data.</text>
</comment>
<dbReference type="Proteomes" id="UP000567179">
    <property type="component" value="Unassembled WGS sequence"/>
</dbReference>
<gene>
    <name evidence="2" type="ORF">D9619_003610</name>
</gene>
<feature type="compositionally biased region" description="Basic and acidic residues" evidence="1">
    <location>
        <begin position="400"/>
        <end position="415"/>
    </location>
</feature>